<gene>
    <name evidence="1" type="primary">RvY_11356-1</name>
    <name evidence="1" type="synonym">RvY_11356.1</name>
    <name evidence="1" type="ORF">RvY_11356</name>
</gene>
<protein>
    <submittedName>
        <fullName evidence="1">Uncharacterized protein</fullName>
    </submittedName>
</protein>
<dbReference type="AlphaFoldDB" id="A0A1D1VK79"/>
<evidence type="ECO:0000313" key="2">
    <source>
        <dbReference type="Proteomes" id="UP000186922"/>
    </source>
</evidence>
<evidence type="ECO:0000313" key="1">
    <source>
        <dbReference type="EMBL" id="GAV00523.1"/>
    </source>
</evidence>
<sequence>MASAKGFVTPSCNHNDNTLCGDVDRGPCHGRCLARDPVRVFALGYDPVHDHGCYDAYGRDSYTEI</sequence>
<accession>A0A1D1VK79</accession>
<comment type="caution">
    <text evidence="1">The sequence shown here is derived from an EMBL/GenBank/DDBJ whole genome shotgun (WGS) entry which is preliminary data.</text>
</comment>
<keyword evidence="2" id="KW-1185">Reference proteome</keyword>
<name>A0A1D1VK79_RAMVA</name>
<dbReference type="Proteomes" id="UP000186922">
    <property type="component" value="Unassembled WGS sequence"/>
</dbReference>
<dbReference type="EMBL" id="BDGG01000006">
    <property type="protein sequence ID" value="GAV00523.1"/>
    <property type="molecule type" value="Genomic_DNA"/>
</dbReference>
<reference evidence="1 2" key="1">
    <citation type="journal article" date="2016" name="Nat. Commun.">
        <title>Extremotolerant tardigrade genome and improved radiotolerance of human cultured cells by tardigrade-unique protein.</title>
        <authorList>
            <person name="Hashimoto T."/>
            <person name="Horikawa D.D."/>
            <person name="Saito Y."/>
            <person name="Kuwahara H."/>
            <person name="Kozuka-Hata H."/>
            <person name="Shin-I T."/>
            <person name="Minakuchi Y."/>
            <person name="Ohishi K."/>
            <person name="Motoyama A."/>
            <person name="Aizu T."/>
            <person name="Enomoto A."/>
            <person name="Kondo K."/>
            <person name="Tanaka S."/>
            <person name="Hara Y."/>
            <person name="Koshikawa S."/>
            <person name="Sagara H."/>
            <person name="Miura T."/>
            <person name="Yokobori S."/>
            <person name="Miyagawa K."/>
            <person name="Suzuki Y."/>
            <person name="Kubo T."/>
            <person name="Oyama M."/>
            <person name="Kohara Y."/>
            <person name="Fujiyama A."/>
            <person name="Arakawa K."/>
            <person name="Katayama T."/>
            <person name="Toyoda A."/>
            <person name="Kunieda T."/>
        </authorList>
    </citation>
    <scope>NUCLEOTIDE SEQUENCE [LARGE SCALE GENOMIC DNA]</scope>
    <source>
        <strain evidence="1 2">YOKOZUNA-1</strain>
    </source>
</reference>
<proteinExistence type="predicted"/>
<organism evidence="1 2">
    <name type="scientific">Ramazzottius varieornatus</name>
    <name type="common">Water bear</name>
    <name type="synonym">Tardigrade</name>
    <dbReference type="NCBI Taxonomy" id="947166"/>
    <lineage>
        <taxon>Eukaryota</taxon>
        <taxon>Metazoa</taxon>
        <taxon>Ecdysozoa</taxon>
        <taxon>Tardigrada</taxon>
        <taxon>Eutardigrada</taxon>
        <taxon>Parachela</taxon>
        <taxon>Hypsibioidea</taxon>
        <taxon>Ramazzottiidae</taxon>
        <taxon>Ramazzottius</taxon>
    </lineage>
</organism>